<dbReference type="RefSeq" id="WP_235842190.1">
    <property type="nucleotide sequence ID" value="NZ_UEYP01000004.1"/>
</dbReference>
<name>A0A376AI17_9HYPH</name>
<proteinExistence type="predicted"/>
<dbReference type="STRING" id="1336235.GCA_000518785_00154"/>
<evidence type="ECO:0000313" key="3">
    <source>
        <dbReference type="Proteomes" id="UP000254764"/>
    </source>
</evidence>
<sequence>MQAKSMDKHPENIAKQFVPDGIANPCRRSLAWLRGAHEEQLALCGELEEIADSLPANVNRQKCIYAAKSLGPLIKGVHHYEENILYPWLESSSQNLDHMRETLDRLKFEHFEDECFAEELTDALLKLGSGSAVNMEAVGYMLRGFFEGIRRHIAFEREYLLQRLPDDIGLNGQS</sequence>
<feature type="domain" description="Hemerythrin-like" evidence="1">
    <location>
        <begin position="31"/>
        <end position="163"/>
    </location>
</feature>
<dbReference type="EMBL" id="UEYP01000004">
    <property type="protein sequence ID" value="SSC67384.1"/>
    <property type="molecule type" value="Genomic_DNA"/>
</dbReference>
<organism evidence="2 3">
    <name type="scientific">Ciceribacter selenitireducens ATCC BAA-1503</name>
    <dbReference type="NCBI Taxonomy" id="1336235"/>
    <lineage>
        <taxon>Bacteria</taxon>
        <taxon>Pseudomonadati</taxon>
        <taxon>Pseudomonadota</taxon>
        <taxon>Alphaproteobacteria</taxon>
        <taxon>Hyphomicrobiales</taxon>
        <taxon>Rhizobiaceae</taxon>
        <taxon>Ciceribacter</taxon>
    </lineage>
</organism>
<dbReference type="AlphaFoldDB" id="A0A376AI17"/>
<accession>A0A376AI17</accession>
<dbReference type="Gene3D" id="1.20.120.520">
    <property type="entry name" value="nmb1532 protein domain like"/>
    <property type="match status" value="1"/>
</dbReference>
<evidence type="ECO:0000259" key="1">
    <source>
        <dbReference type="Pfam" id="PF01814"/>
    </source>
</evidence>
<dbReference type="InterPro" id="IPR012312">
    <property type="entry name" value="Hemerythrin-like"/>
</dbReference>
<dbReference type="Proteomes" id="UP000254764">
    <property type="component" value="Unassembled WGS sequence"/>
</dbReference>
<evidence type="ECO:0000313" key="2">
    <source>
        <dbReference type="EMBL" id="SSC67384.1"/>
    </source>
</evidence>
<keyword evidence="3" id="KW-1185">Reference proteome</keyword>
<dbReference type="Pfam" id="PF01814">
    <property type="entry name" value="Hemerythrin"/>
    <property type="match status" value="1"/>
</dbReference>
<reference evidence="3" key="1">
    <citation type="submission" date="2018-07" db="EMBL/GenBank/DDBJ databases">
        <authorList>
            <person name="Peiro R."/>
            <person name="Begona"/>
            <person name="Cbmso G."/>
            <person name="Lopez M."/>
            <person name="Gonzalez S."/>
        </authorList>
    </citation>
    <scope>NUCLEOTIDE SEQUENCE [LARGE SCALE GENOMIC DNA]</scope>
</reference>
<protein>
    <recommendedName>
        <fullName evidence="1">Hemerythrin-like domain-containing protein</fullName>
    </recommendedName>
</protein>
<gene>
    <name evidence="2" type="ORF">RHIZ70_3092</name>
</gene>